<evidence type="ECO:0000256" key="1">
    <source>
        <dbReference type="SAM" id="MobiDB-lite"/>
    </source>
</evidence>
<sequence>MVKTRFAAKPLAKGGNLPQRYPTYDIACDPYVIEKAAVTDELVSTFQTAFDDDYDESFDRLRAQHDKPMLRHDAEPFTFDEDIDVACGAIPPPQHFPMVNFDSATPAVIKPPAVGHAPAEPTEPDEPAMPYPQPFIDN</sequence>
<dbReference type="EMBL" id="LGRX02004306">
    <property type="protein sequence ID" value="KAK3280666.1"/>
    <property type="molecule type" value="Genomic_DNA"/>
</dbReference>
<comment type="caution">
    <text evidence="2">The sequence shown here is derived from an EMBL/GenBank/DDBJ whole genome shotgun (WGS) entry which is preliminary data.</text>
</comment>
<protein>
    <submittedName>
        <fullName evidence="2">Uncharacterized protein</fullName>
    </submittedName>
</protein>
<evidence type="ECO:0000313" key="3">
    <source>
        <dbReference type="Proteomes" id="UP001190700"/>
    </source>
</evidence>
<gene>
    <name evidence="2" type="ORF">CYMTET_11504</name>
</gene>
<feature type="region of interest" description="Disordered" evidence="1">
    <location>
        <begin position="112"/>
        <end position="138"/>
    </location>
</feature>
<evidence type="ECO:0000313" key="2">
    <source>
        <dbReference type="EMBL" id="KAK3280666.1"/>
    </source>
</evidence>
<name>A0AAE0LCS7_9CHLO</name>
<feature type="compositionally biased region" description="Pro residues" evidence="1">
    <location>
        <begin position="127"/>
        <end position="138"/>
    </location>
</feature>
<accession>A0AAE0LCS7</accession>
<proteinExistence type="predicted"/>
<reference evidence="2 3" key="1">
    <citation type="journal article" date="2015" name="Genome Biol. Evol.">
        <title>Comparative Genomics of a Bacterivorous Green Alga Reveals Evolutionary Causalities and Consequences of Phago-Mixotrophic Mode of Nutrition.</title>
        <authorList>
            <person name="Burns J.A."/>
            <person name="Paasch A."/>
            <person name="Narechania A."/>
            <person name="Kim E."/>
        </authorList>
    </citation>
    <scope>NUCLEOTIDE SEQUENCE [LARGE SCALE GENOMIC DNA]</scope>
    <source>
        <strain evidence="2 3">PLY_AMNH</strain>
    </source>
</reference>
<dbReference type="Proteomes" id="UP001190700">
    <property type="component" value="Unassembled WGS sequence"/>
</dbReference>
<organism evidence="2 3">
    <name type="scientific">Cymbomonas tetramitiformis</name>
    <dbReference type="NCBI Taxonomy" id="36881"/>
    <lineage>
        <taxon>Eukaryota</taxon>
        <taxon>Viridiplantae</taxon>
        <taxon>Chlorophyta</taxon>
        <taxon>Pyramimonadophyceae</taxon>
        <taxon>Pyramimonadales</taxon>
        <taxon>Pyramimonadaceae</taxon>
        <taxon>Cymbomonas</taxon>
    </lineage>
</organism>
<dbReference type="AlphaFoldDB" id="A0AAE0LCS7"/>
<keyword evidence="3" id="KW-1185">Reference proteome</keyword>